<sequence length="967" mass="107176">MPTGPVDYAHVPAVPSRWFLKAGDVMQLSRRGVLILGAAGAALAGGLPTGSARAAEAETADGTAPSTRTERLYLSGEDADNPVDWDFLCTSGRRSGSWDSIPVPSNWEFHGYGTYNYGWNLRPEEKGRYRHTFTPPAHWRDRRVFLVFEGSMTETEAWINGESAGPVHRGGFYRFRHEVTGKLRPGQDNLLEVTVSKESTDDSVNRAERLGDYWNFGGIYRPVHLEAFPLQHIERIAVDARADGTLRIDAHLSGTGSADRLVARVTDLSGRPVGAPFTAAVAPGDTKVTLRTAVDSPRQWTAETPHLYRVEVALRAGERRTVHRVDDRFGFRTVEVRPGDGVYVNGVKVILKGANRHTIWPTSGRATSARISRKDILLMQEMNMNAVRMSHYPPDTHFLDLADELGLYVLDELAGWQKSYDEDAGRPLVASMVTRDVNHPSILFWCNGNEGGWNTALDDDYARHDPQRRTVLHPWANFGGINTDHYETYDSTRRILQEQGDVFMPTEFLHGLYDGGAGAGLDDYWKLMGRERLSAGGFLWALVDEGIVRDDLGGAIDVAGNAAPDGILGPFREKEASFYTIKDIWSPVQLAEPERFTSGLPDDFDGRIHLTNHYAFTNTRTCRFTWRLLDFRTPSQRRDGHTVRAQGTASAPDIEPGAQGVLRLPLPSGWRRADAVALTVTDADGREIRRWTWTIASAAEQARRLVRTGPGPAVRGRLADTTLTLASRHTTVTLDATTGMLAGVTHRGTDFALSRGPLPTTGTADLTRLTHGPDGYGYTVEAEYSGVLRHVRWRLHPSGWLQLDYRYHLTGEHDLFGVGFDHPESRVTGVTWLGHGPHRVWKNRLRGVATDVWTKQYNDTATGADGWVYPEFKGYHADVRWASLHTTAGRITMVSEDENLYLRLFTPRFGPDPRHTAPPFPKGDLSFLDAIPAIGTKFDAPSALGPSGGPTTATGDYGRTLYFSFSQ</sequence>
<dbReference type="Pfam" id="PF02837">
    <property type="entry name" value="Glyco_hydro_2_N"/>
    <property type="match status" value="1"/>
</dbReference>
<keyword evidence="4 12" id="KW-0378">Hydrolase</keyword>
<evidence type="ECO:0000256" key="5">
    <source>
        <dbReference type="ARBA" id="ARBA00023295"/>
    </source>
</evidence>
<evidence type="ECO:0000256" key="6">
    <source>
        <dbReference type="ARBA" id="ARBA00032230"/>
    </source>
</evidence>
<dbReference type="GO" id="GO:0004565">
    <property type="term" value="F:beta-galactosidase activity"/>
    <property type="evidence" value="ECO:0007669"/>
    <property type="project" value="UniProtKB-EC"/>
</dbReference>
<comment type="similarity">
    <text evidence="2">Belongs to the glycosyl hydrolase 2 family.</text>
</comment>
<dbReference type="Gene3D" id="2.70.98.10">
    <property type="match status" value="1"/>
</dbReference>
<dbReference type="SUPFAM" id="SSF49785">
    <property type="entry name" value="Galactose-binding domain-like"/>
    <property type="match status" value="1"/>
</dbReference>
<dbReference type="SUPFAM" id="SSF49303">
    <property type="entry name" value="beta-Galactosidase/glucuronidase domain"/>
    <property type="match status" value="2"/>
</dbReference>
<dbReference type="InterPro" id="IPR006104">
    <property type="entry name" value="Glyco_hydro_2_N"/>
</dbReference>
<feature type="domain" description="Glycoside hydrolase family 2 catalytic" evidence="9">
    <location>
        <begin position="340"/>
        <end position="549"/>
    </location>
</feature>
<proteinExistence type="inferred from homology"/>
<evidence type="ECO:0000259" key="10">
    <source>
        <dbReference type="Pfam" id="PF02837"/>
    </source>
</evidence>
<feature type="domain" description="Glycoside hydrolase family 2 immunoglobulin-like beta-sandwich" evidence="8">
    <location>
        <begin position="232"/>
        <end position="332"/>
    </location>
</feature>
<dbReference type="GO" id="GO:0030246">
    <property type="term" value="F:carbohydrate binding"/>
    <property type="evidence" value="ECO:0007669"/>
    <property type="project" value="InterPro"/>
</dbReference>
<dbReference type="InterPro" id="IPR014718">
    <property type="entry name" value="GH-type_carb-bd"/>
</dbReference>
<evidence type="ECO:0000256" key="3">
    <source>
        <dbReference type="ARBA" id="ARBA00012756"/>
    </source>
</evidence>
<feature type="domain" description="Glycosyl hydrolases family 2 sugar binding" evidence="10">
    <location>
        <begin position="99"/>
        <end position="227"/>
    </location>
</feature>
<dbReference type="GO" id="GO:0009341">
    <property type="term" value="C:beta-galactosidase complex"/>
    <property type="evidence" value="ECO:0007669"/>
    <property type="project" value="InterPro"/>
</dbReference>
<gene>
    <name evidence="12" type="ORF">STVIR_1850</name>
</gene>
<name>L8PL68_STRVR</name>
<dbReference type="InterPro" id="IPR036156">
    <property type="entry name" value="Beta-gal/glucu_dom_sf"/>
</dbReference>
<dbReference type="InterPro" id="IPR008979">
    <property type="entry name" value="Galactose-bd-like_sf"/>
</dbReference>
<evidence type="ECO:0000313" key="13">
    <source>
        <dbReference type="Proteomes" id="UP000011205"/>
    </source>
</evidence>
<dbReference type="EMBL" id="AMLP01000062">
    <property type="protein sequence ID" value="ELS57205.1"/>
    <property type="molecule type" value="Genomic_DNA"/>
</dbReference>
<dbReference type="InterPro" id="IPR011013">
    <property type="entry name" value="Gal_mutarotase_sf_dom"/>
</dbReference>
<evidence type="ECO:0000256" key="4">
    <source>
        <dbReference type="ARBA" id="ARBA00022801"/>
    </source>
</evidence>
<dbReference type="Gene3D" id="2.60.120.260">
    <property type="entry name" value="Galactose-binding domain-like"/>
    <property type="match status" value="1"/>
</dbReference>
<dbReference type="Pfam" id="PF02929">
    <property type="entry name" value="Bgal_small_N"/>
    <property type="match status" value="1"/>
</dbReference>
<dbReference type="PATRIC" id="fig|1160705.3.peg.1843"/>
<protein>
    <recommendedName>
        <fullName evidence="3">beta-galactosidase</fullName>
        <ecNumber evidence="3">3.2.1.23</ecNumber>
    </recommendedName>
    <alternativeName>
        <fullName evidence="6">Lactase</fullName>
    </alternativeName>
</protein>
<evidence type="ECO:0000313" key="12">
    <source>
        <dbReference type="EMBL" id="ELS57205.1"/>
    </source>
</evidence>
<dbReference type="PROSITE" id="PS51318">
    <property type="entry name" value="TAT"/>
    <property type="match status" value="1"/>
</dbReference>
<dbReference type="InterPro" id="IPR017853">
    <property type="entry name" value="GH"/>
</dbReference>
<reference evidence="12 13" key="1">
    <citation type="journal article" date="2013" name="Genome Announc.">
        <title>Draft Genome Sequence of Streptomyces viridochromogenes Strain Tu57, Producer of Avilamycin.</title>
        <authorList>
            <person name="Gruning B.A."/>
            <person name="Erxleben A."/>
            <person name="Hahnlein A."/>
            <person name="Gunther S."/>
        </authorList>
    </citation>
    <scope>NUCLEOTIDE SEQUENCE [LARGE SCALE GENOMIC DNA]</scope>
    <source>
        <strain evidence="12 13">Tue57</strain>
    </source>
</reference>
<dbReference type="InterPro" id="IPR006101">
    <property type="entry name" value="Glyco_hydro_2"/>
</dbReference>
<evidence type="ECO:0000259" key="9">
    <source>
        <dbReference type="Pfam" id="PF02836"/>
    </source>
</evidence>
<dbReference type="SUPFAM" id="SSF74650">
    <property type="entry name" value="Galactose mutarotase-like"/>
    <property type="match status" value="1"/>
</dbReference>
<dbReference type="GO" id="GO:0005990">
    <property type="term" value="P:lactose catabolic process"/>
    <property type="evidence" value="ECO:0007669"/>
    <property type="project" value="TreeGrafter"/>
</dbReference>
<evidence type="ECO:0000256" key="1">
    <source>
        <dbReference type="ARBA" id="ARBA00001412"/>
    </source>
</evidence>
<organism evidence="12 13">
    <name type="scientific">Streptomyces viridochromogenes Tue57</name>
    <dbReference type="NCBI Taxonomy" id="1160705"/>
    <lineage>
        <taxon>Bacteria</taxon>
        <taxon>Bacillati</taxon>
        <taxon>Actinomycetota</taxon>
        <taxon>Actinomycetes</taxon>
        <taxon>Kitasatosporales</taxon>
        <taxon>Streptomycetaceae</taxon>
        <taxon>Streptomyces</taxon>
    </lineage>
</organism>
<dbReference type="PANTHER" id="PTHR46323:SF2">
    <property type="entry name" value="BETA-GALACTOSIDASE"/>
    <property type="match status" value="1"/>
</dbReference>
<dbReference type="SUPFAM" id="SSF51445">
    <property type="entry name" value="(Trans)glycosidases"/>
    <property type="match status" value="1"/>
</dbReference>
<comment type="caution">
    <text evidence="12">The sequence shown here is derived from an EMBL/GenBank/DDBJ whole genome shotgun (WGS) entry which is preliminary data.</text>
</comment>
<dbReference type="Pfam" id="PF00703">
    <property type="entry name" value="Glyco_hydro_2"/>
    <property type="match status" value="1"/>
</dbReference>
<feature type="region of interest" description="Disordered" evidence="7">
    <location>
        <begin position="637"/>
        <end position="658"/>
    </location>
</feature>
<dbReference type="AlphaFoldDB" id="L8PL68"/>
<evidence type="ECO:0000259" key="8">
    <source>
        <dbReference type="Pfam" id="PF00703"/>
    </source>
</evidence>
<dbReference type="InterPro" id="IPR006102">
    <property type="entry name" value="Ig-like_GH2"/>
</dbReference>
<dbReference type="InterPro" id="IPR006311">
    <property type="entry name" value="TAT_signal"/>
</dbReference>
<dbReference type="InterPro" id="IPR004199">
    <property type="entry name" value="B-gal_small/dom_5"/>
</dbReference>
<dbReference type="InterPro" id="IPR013783">
    <property type="entry name" value="Ig-like_fold"/>
</dbReference>
<dbReference type="EC" id="3.2.1.23" evidence="3"/>
<dbReference type="PRINTS" id="PR00132">
    <property type="entry name" value="GLHYDRLASE2"/>
</dbReference>
<dbReference type="Proteomes" id="UP000011205">
    <property type="component" value="Unassembled WGS sequence"/>
</dbReference>
<evidence type="ECO:0000259" key="11">
    <source>
        <dbReference type="Pfam" id="PF02929"/>
    </source>
</evidence>
<comment type="catalytic activity">
    <reaction evidence="1">
        <text>Hydrolysis of terminal non-reducing beta-D-galactose residues in beta-D-galactosides.</text>
        <dbReference type="EC" id="3.2.1.23"/>
    </reaction>
</comment>
<feature type="domain" description="Beta galactosidase small chain/" evidence="11">
    <location>
        <begin position="789"/>
        <end position="888"/>
    </location>
</feature>
<evidence type="ECO:0000256" key="2">
    <source>
        <dbReference type="ARBA" id="ARBA00007401"/>
    </source>
</evidence>
<dbReference type="InterPro" id="IPR050347">
    <property type="entry name" value="Bact_Beta-galactosidase"/>
</dbReference>
<keyword evidence="5" id="KW-0326">Glycosidase</keyword>
<dbReference type="Gene3D" id="3.20.20.80">
    <property type="entry name" value="Glycosidases"/>
    <property type="match status" value="1"/>
</dbReference>
<accession>L8PL68</accession>
<dbReference type="Gene3D" id="2.60.40.10">
    <property type="entry name" value="Immunoglobulins"/>
    <property type="match status" value="2"/>
</dbReference>
<evidence type="ECO:0000256" key="7">
    <source>
        <dbReference type="SAM" id="MobiDB-lite"/>
    </source>
</evidence>
<dbReference type="PANTHER" id="PTHR46323">
    <property type="entry name" value="BETA-GALACTOSIDASE"/>
    <property type="match status" value="1"/>
</dbReference>
<dbReference type="Pfam" id="PF02836">
    <property type="entry name" value="Glyco_hydro_2_C"/>
    <property type="match status" value="1"/>
</dbReference>
<dbReference type="InterPro" id="IPR006103">
    <property type="entry name" value="Glyco_hydro_2_cat"/>
</dbReference>